<proteinExistence type="predicted"/>
<evidence type="ECO:0000259" key="1">
    <source>
        <dbReference type="PROSITE" id="PS51704"/>
    </source>
</evidence>
<dbReference type="Pfam" id="PF03009">
    <property type="entry name" value="GDPD"/>
    <property type="match status" value="1"/>
</dbReference>
<dbReference type="PANTHER" id="PTHR46211:SF14">
    <property type="entry name" value="GLYCEROPHOSPHODIESTER PHOSPHODIESTERASE"/>
    <property type="match status" value="1"/>
</dbReference>
<protein>
    <submittedName>
        <fullName evidence="2">Glycerophosphodiester phosphodiesterase</fullName>
    </submittedName>
</protein>
<dbReference type="EMBL" id="JBGQQK010000009">
    <property type="protein sequence ID" value="MFL2102487.1"/>
    <property type="molecule type" value="Genomic_DNA"/>
</dbReference>
<sequence>MTLNLAHRGFSGKYPENTMIAFQKAYEVGADGIELDVQLTNDGTVVIFHDDTLERLTSSKGQLTNYTLEELKSLSINSKGQEGLAEQKIPTLKEYFEWVQDKNLLTNIELKTVNGNDIGLEKKVLKMIKEYGLENQIIISSFQKENMIRVKKLNATIQTGLLISKCTKQIIQKAKEIGMDYIHPNALSLNEELIEYANNYDLKINAWTINEKLDLEKAVEVEINAIITDFPDRLKTIQDKGYVEI</sequence>
<organism evidence="2 3">
    <name type="scientific">Marinilactibacillus psychrotolerans</name>
    <dbReference type="NCBI Taxonomy" id="191770"/>
    <lineage>
        <taxon>Bacteria</taxon>
        <taxon>Bacillati</taxon>
        <taxon>Bacillota</taxon>
        <taxon>Bacilli</taxon>
        <taxon>Lactobacillales</taxon>
        <taxon>Carnobacteriaceae</taxon>
        <taxon>Marinilactibacillus</taxon>
    </lineage>
</organism>
<dbReference type="InterPro" id="IPR017946">
    <property type="entry name" value="PLC-like_Pdiesterase_TIM-brl"/>
</dbReference>
<dbReference type="RefSeq" id="WP_407142038.1">
    <property type="nucleotide sequence ID" value="NZ_JBGQQI010000007.1"/>
</dbReference>
<gene>
    <name evidence="2" type="ORF">ACEN37_04380</name>
</gene>
<dbReference type="PANTHER" id="PTHR46211">
    <property type="entry name" value="GLYCEROPHOSPHORYL DIESTER PHOSPHODIESTERASE"/>
    <property type="match status" value="1"/>
</dbReference>
<dbReference type="InterPro" id="IPR030395">
    <property type="entry name" value="GP_PDE_dom"/>
</dbReference>
<dbReference type="SUPFAM" id="SSF51695">
    <property type="entry name" value="PLC-like phosphodiesterases"/>
    <property type="match status" value="1"/>
</dbReference>
<name>A0ABW8UMB1_9LACT</name>
<feature type="domain" description="GP-PDE" evidence="1">
    <location>
        <begin position="2"/>
        <end position="238"/>
    </location>
</feature>
<evidence type="ECO:0000313" key="2">
    <source>
        <dbReference type="EMBL" id="MFL2102487.1"/>
    </source>
</evidence>
<accession>A0ABW8UMB1</accession>
<dbReference type="CDD" id="cd08563">
    <property type="entry name" value="GDPD_TtGDE_like"/>
    <property type="match status" value="1"/>
</dbReference>
<evidence type="ECO:0000313" key="3">
    <source>
        <dbReference type="Proteomes" id="UP001625374"/>
    </source>
</evidence>
<comment type="caution">
    <text evidence="2">The sequence shown here is derived from an EMBL/GenBank/DDBJ whole genome shotgun (WGS) entry which is preliminary data.</text>
</comment>
<reference evidence="2 3" key="1">
    <citation type="submission" date="2024-08" db="EMBL/GenBank/DDBJ databases">
        <authorList>
            <person name="Arias E."/>
        </authorList>
    </citation>
    <scope>NUCLEOTIDE SEQUENCE [LARGE SCALE GENOMIC DNA]</scope>
    <source>
        <strain evidence="2 3">FAM 24106</strain>
    </source>
</reference>
<keyword evidence="3" id="KW-1185">Reference proteome</keyword>
<dbReference type="PROSITE" id="PS51704">
    <property type="entry name" value="GP_PDE"/>
    <property type="match status" value="1"/>
</dbReference>
<dbReference type="Proteomes" id="UP001625374">
    <property type="component" value="Unassembled WGS sequence"/>
</dbReference>
<dbReference type="Gene3D" id="3.20.20.190">
    <property type="entry name" value="Phosphatidylinositol (PI) phosphodiesterase"/>
    <property type="match status" value="1"/>
</dbReference>